<sequence length="102" mass="11404">MSFMDREQRFDLLHLRGKRQGWASPATYSGKGQENLEIPEGSFSCRHGLSCVEEFHVIRSVEASSIWGSIEYFSVIFLPRSPTSDGKKADSSCGLKTNEEGD</sequence>
<protein>
    <submittedName>
        <fullName evidence="2">Uncharacterized protein</fullName>
    </submittedName>
</protein>
<feature type="region of interest" description="Disordered" evidence="1">
    <location>
        <begin position="80"/>
        <end position="102"/>
    </location>
</feature>
<name>A0A0J6YMM7_COCIT</name>
<evidence type="ECO:0000313" key="2">
    <source>
        <dbReference type="EMBL" id="KMP08414.1"/>
    </source>
</evidence>
<dbReference type="AlphaFoldDB" id="A0A0J6YMM7"/>
<organism evidence="2 3">
    <name type="scientific">Coccidioides immitis RMSCC 2394</name>
    <dbReference type="NCBI Taxonomy" id="404692"/>
    <lineage>
        <taxon>Eukaryota</taxon>
        <taxon>Fungi</taxon>
        <taxon>Dikarya</taxon>
        <taxon>Ascomycota</taxon>
        <taxon>Pezizomycotina</taxon>
        <taxon>Eurotiomycetes</taxon>
        <taxon>Eurotiomycetidae</taxon>
        <taxon>Onygenales</taxon>
        <taxon>Onygenaceae</taxon>
        <taxon>Coccidioides</taxon>
    </lineage>
</organism>
<evidence type="ECO:0000256" key="1">
    <source>
        <dbReference type="SAM" id="MobiDB-lite"/>
    </source>
</evidence>
<dbReference type="Proteomes" id="UP000054565">
    <property type="component" value="Unassembled WGS sequence"/>
</dbReference>
<gene>
    <name evidence="2" type="ORF">CIRG_08095</name>
</gene>
<accession>A0A0J6YMM7</accession>
<reference evidence="3" key="1">
    <citation type="journal article" date="2010" name="Genome Res.">
        <title>Population genomic sequencing of Coccidioides fungi reveals recent hybridization and transposon control.</title>
        <authorList>
            <person name="Neafsey D.E."/>
            <person name="Barker B.M."/>
            <person name="Sharpton T.J."/>
            <person name="Stajich J.E."/>
            <person name="Park D.J."/>
            <person name="Whiston E."/>
            <person name="Hung C.-Y."/>
            <person name="McMahan C."/>
            <person name="White J."/>
            <person name="Sykes S."/>
            <person name="Heiman D."/>
            <person name="Young S."/>
            <person name="Zeng Q."/>
            <person name="Abouelleil A."/>
            <person name="Aftuck L."/>
            <person name="Bessette D."/>
            <person name="Brown A."/>
            <person name="FitzGerald M."/>
            <person name="Lui A."/>
            <person name="Macdonald J.P."/>
            <person name="Priest M."/>
            <person name="Orbach M.J."/>
            <person name="Galgiani J.N."/>
            <person name="Kirkland T.N."/>
            <person name="Cole G.T."/>
            <person name="Birren B.W."/>
            <person name="Henn M.R."/>
            <person name="Taylor J.W."/>
            <person name="Rounsley S.D."/>
        </authorList>
    </citation>
    <scope>NUCLEOTIDE SEQUENCE [LARGE SCALE GENOMIC DNA]</scope>
    <source>
        <strain evidence="3">RMSCC 2394</strain>
    </source>
</reference>
<proteinExistence type="predicted"/>
<evidence type="ECO:0000313" key="3">
    <source>
        <dbReference type="Proteomes" id="UP000054565"/>
    </source>
</evidence>
<dbReference type="EMBL" id="DS028097">
    <property type="protein sequence ID" value="KMP08414.1"/>
    <property type="molecule type" value="Genomic_DNA"/>
</dbReference>